<dbReference type="SUPFAM" id="SSF75553">
    <property type="entry name" value="Smc hinge domain"/>
    <property type="match status" value="1"/>
</dbReference>
<dbReference type="SMART" id="SM00968">
    <property type="entry name" value="SMC_hinge"/>
    <property type="match status" value="1"/>
</dbReference>
<dbReference type="InterPro" id="IPR003395">
    <property type="entry name" value="RecF/RecN/SMC_N"/>
</dbReference>
<dbReference type="Gene3D" id="1.20.1060.20">
    <property type="match status" value="1"/>
</dbReference>
<gene>
    <name evidence="8" type="ORF">MNBD_GAMMA16-1705</name>
</gene>
<dbReference type="Gene3D" id="3.40.50.300">
    <property type="entry name" value="P-loop containing nucleotide triphosphate hydrolases"/>
    <property type="match status" value="2"/>
</dbReference>
<evidence type="ECO:0000256" key="5">
    <source>
        <dbReference type="ARBA" id="ARBA00023125"/>
    </source>
</evidence>
<keyword evidence="2" id="KW-0547">Nucleotide-binding</keyword>
<evidence type="ECO:0000256" key="1">
    <source>
        <dbReference type="ARBA" id="ARBA00022490"/>
    </source>
</evidence>
<dbReference type="Pfam" id="PF06470">
    <property type="entry name" value="SMC_hinge"/>
    <property type="match status" value="1"/>
</dbReference>
<dbReference type="EMBL" id="UOFO01000083">
    <property type="protein sequence ID" value="VAW85920.1"/>
    <property type="molecule type" value="Genomic_DNA"/>
</dbReference>
<evidence type="ECO:0000256" key="4">
    <source>
        <dbReference type="ARBA" id="ARBA00023054"/>
    </source>
</evidence>
<evidence type="ECO:0000256" key="2">
    <source>
        <dbReference type="ARBA" id="ARBA00022741"/>
    </source>
</evidence>
<dbReference type="SUPFAM" id="SSF52540">
    <property type="entry name" value="P-loop containing nucleoside triphosphate hydrolases"/>
    <property type="match status" value="1"/>
</dbReference>
<feature type="coiled-coil region" evidence="6">
    <location>
        <begin position="678"/>
        <end position="761"/>
    </location>
</feature>
<dbReference type="InterPro" id="IPR027417">
    <property type="entry name" value="P-loop_NTPase"/>
</dbReference>
<keyword evidence="3" id="KW-0067">ATP-binding</keyword>
<dbReference type="InterPro" id="IPR011890">
    <property type="entry name" value="SMC_prok"/>
</dbReference>
<protein>
    <submittedName>
        <fullName evidence="8">Chromosome partition protein smc</fullName>
    </submittedName>
</protein>
<name>A0A3B0ZAA9_9ZZZZ</name>
<feature type="coiled-coil region" evidence="6">
    <location>
        <begin position="170"/>
        <end position="376"/>
    </location>
</feature>
<dbReference type="CDD" id="cd03278">
    <property type="entry name" value="ABC_SMC_barmotin"/>
    <property type="match status" value="2"/>
</dbReference>
<evidence type="ECO:0000256" key="6">
    <source>
        <dbReference type="SAM" id="Coils"/>
    </source>
</evidence>
<dbReference type="InterPro" id="IPR024704">
    <property type="entry name" value="SMC"/>
</dbReference>
<dbReference type="HAMAP" id="MF_01894">
    <property type="entry name" value="Smc_prok"/>
    <property type="match status" value="1"/>
</dbReference>
<organism evidence="8">
    <name type="scientific">hydrothermal vent metagenome</name>
    <dbReference type="NCBI Taxonomy" id="652676"/>
    <lineage>
        <taxon>unclassified sequences</taxon>
        <taxon>metagenomes</taxon>
        <taxon>ecological metagenomes</taxon>
    </lineage>
</organism>
<evidence type="ECO:0000256" key="3">
    <source>
        <dbReference type="ARBA" id="ARBA00022840"/>
    </source>
</evidence>
<dbReference type="InterPro" id="IPR010935">
    <property type="entry name" value="SMC_hinge"/>
</dbReference>
<dbReference type="AlphaFoldDB" id="A0A3B0ZAA9"/>
<dbReference type="GO" id="GO:0030261">
    <property type="term" value="P:chromosome condensation"/>
    <property type="evidence" value="ECO:0007669"/>
    <property type="project" value="InterPro"/>
</dbReference>
<sequence length="1170" mass="132107">MRLDKIKLAGFKSFVDPTTIDINGNLLGVVGPNGCGKSNVIDAVRWVMGESSAKHLRGESMADVIFNGSVGRKPVGQASIEMVFDNSDGKLGGEYAKYSEISIKRQVSREGQSQYYLNGTRCRRKDITGIFLGTGLGPRSYSIIEQGMISRLIEARPEDLRVFIEEAAGISKYKERRKETETRIRNTRDNIDRLNDLREEIEKRLSVLQRQSKSAERFKTLKEEERLVKAELQALRWQNLHQQTEEKKAEIASDETTLEARIAQLRANEADTELSRDQLTEANDNLNEVQGEFYAVGAEIARLEQSIQHIKETRQQQERELAETEKTWSAAQGHLTSDEEKINTLEETLEVDQAKMEEAEERESHSSESLEEAEEKMGIWQQQWDEFNSSAAQELRTAEVARARVEHLTDNVTQTKHRLETLSEEGQGIDTEPLQDEVGDLRETLEIRTQALQDQEDKLSNNQDDISECRSKISELNEAVKLKQTSLRTVREQFVSLKAVQVEALGKNSGKLNQWLSDRSLDTAPRLAQKITVESGWEQAVETVLAHHLESVCVEDTASLVQYFNELQEGDVTLLSIRAVNTPVSLDEKAKRLESFVSAPWPLSSLLAGVYIAQNTDVALALQSRLESNESVITADGLWFGSSWIRVARGKKANEGVLAREQKLTELATDCDHLEESVDLTEAALLQARSDNQELEDARNEIQLKRGEIARVLADAQALLSGKQARLDNFIARKERVNNELEEQSEKIIRAEAEIATATTELHGALNAIEGQDQDREALIKTRDTIRLGLEDVRIQAKLDRDAYHELKLQCKTMTTQLTATRENFTRVQSQLTHLVRRRDELYGSLSGGAEPIAEMTETLELQLEKRLEVETILADSRRTVENINHQLRELAQQHQEVDQTINTVRTRLDQHRMAWQEVNVRCQTILEQIVEAQFEVNKLLEEMDENATESLWSESVERIERSIQRLGAINLAAIDEFSEQTERKEYLDAQYEDLNKALDTLEAAIHKIDKETRTRFKDTFDKINTGLQAKFPLLFGGGHAYMELTGEDLLDTGVTVMARPPGKRNSTIHLLSGGEKALTAVALVFSIFDLNPSPFCMLDEVDAPLDDANVGRFCDLVKVMSEHVQFIFITHNKITMEMANQLIGVTMHEPGVSRLVSVDIDEAAELAVA</sequence>
<feature type="coiled-coil region" evidence="6">
    <location>
        <begin position="874"/>
        <end position="901"/>
    </location>
</feature>
<dbReference type="GO" id="GO:0003677">
    <property type="term" value="F:DNA binding"/>
    <property type="evidence" value="ECO:0007669"/>
    <property type="project" value="UniProtKB-KW"/>
</dbReference>
<dbReference type="GO" id="GO:0016887">
    <property type="term" value="F:ATP hydrolysis activity"/>
    <property type="evidence" value="ECO:0007669"/>
    <property type="project" value="InterPro"/>
</dbReference>
<dbReference type="InterPro" id="IPR036277">
    <property type="entry name" value="SMC_hinge_sf"/>
</dbReference>
<evidence type="ECO:0000313" key="8">
    <source>
        <dbReference type="EMBL" id="VAW85920.1"/>
    </source>
</evidence>
<dbReference type="Gene3D" id="1.20.5.170">
    <property type="match status" value="1"/>
</dbReference>
<feature type="coiled-coil region" evidence="6">
    <location>
        <begin position="405"/>
        <end position="479"/>
    </location>
</feature>
<dbReference type="Gene3D" id="3.30.70.1620">
    <property type="match status" value="1"/>
</dbReference>
<dbReference type="GO" id="GO:0005694">
    <property type="term" value="C:chromosome"/>
    <property type="evidence" value="ECO:0007669"/>
    <property type="project" value="InterPro"/>
</dbReference>
<dbReference type="NCBIfam" id="TIGR02168">
    <property type="entry name" value="SMC_prok_B"/>
    <property type="match status" value="1"/>
</dbReference>
<feature type="coiled-coil region" evidence="6">
    <location>
        <begin position="985"/>
        <end position="1012"/>
    </location>
</feature>
<keyword evidence="4 6" id="KW-0175">Coiled coil</keyword>
<keyword evidence="5" id="KW-0238">DNA-binding</keyword>
<keyword evidence="1" id="KW-0963">Cytoplasm</keyword>
<dbReference type="PIRSF" id="PIRSF005719">
    <property type="entry name" value="SMC"/>
    <property type="match status" value="1"/>
</dbReference>
<accession>A0A3B0ZAA9</accession>
<dbReference type="GO" id="GO:0007062">
    <property type="term" value="P:sister chromatid cohesion"/>
    <property type="evidence" value="ECO:0007669"/>
    <property type="project" value="InterPro"/>
</dbReference>
<feature type="domain" description="SMC hinge" evidence="7">
    <location>
        <begin position="521"/>
        <end position="623"/>
    </location>
</feature>
<dbReference type="PANTHER" id="PTHR43977">
    <property type="entry name" value="STRUCTURAL MAINTENANCE OF CHROMOSOMES PROTEIN 3"/>
    <property type="match status" value="1"/>
</dbReference>
<reference evidence="8" key="1">
    <citation type="submission" date="2018-06" db="EMBL/GenBank/DDBJ databases">
        <authorList>
            <person name="Zhirakovskaya E."/>
        </authorList>
    </citation>
    <scope>NUCLEOTIDE SEQUENCE</scope>
</reference>
<evidence type="ECO:0000259" key="7">
    <source>
        <dbReference type="SMART" id="SM00968"/>
    </source>
</evidence>
<proteinExistence type="inferred from homology"/>
<dbReference type="Pfam" id="PF02463">
    <property type="entry name" value="SMC_N"/>
    <property type="match status" value="1"/>
</dbReference>
<dbReference type="GO" id="GO:0005524">
    <property type="term" value="F:ATP binding"/>
    <property type="evidence" value="ECO:0007669"/>
    <property type="project" value="UniProtKB-KW"/>
</dbReference>